<reference evidence="14 15" key="1">
    <citation type="submission" date="2016-04" db="EMBL/GenBank/DDBJ databases">
        <title>Peptidophaga gingivicola gen. nov., sp. nov., isolated from human subgingival plaque.</title>
        <authorList>
            <person name="Beall C.J."/>
            <person name="Mokrzan E.M."/>
            <person name="Griffen A.L."/>
            <person name="Leys E.J."/>
        </authorList>
    </citation>
    <scope>NUCLEOTIDE SEQUENCE [LARGE SCALE GENOMIC DNA]</scope>
    <source>
        <strain evidence="14 15">BA112</strain>
    </source>
</reference>
<feature type="region of interest" description="Disordered" evidence="11">
    <location>
        <begin position="348"/>
        <end position="391"/>
    </location>
</feature>
<gene>
    <name evidence="14" type="ORF">A4H34_04645</name>
</gene>
<keyword evidence="8 10" id="KW-0482">Metalloprotease</keyword>
<keyword evidence="2 10" id="KW-0645">Protease</keyword>
<accession>A0A179B421</accession>
<dbReference type="GO" id="GO:0006508">
    <property type="term" value="P:proteolysis"/>
    <property type="evidence" value="ECO:0007669"/>
    <property type="project" value="UniProtKB-KW"/>
</dbReference>
<evidence type="ECO:0000256" key="4">
    <source>
        <dbReference type="ARBA" id="ARBA00022723"/>
    </source>
</evidence>
<dbReference type="GO" id="GO:0004222">
    <property type="term" value="F:metalloendopeptidase activity"/>
    <property type="evidence" value="ECO:0007669"/>
    <property type="project" value="InterPro"/>
</dbReference>
<feature type="domain" description="Peptidase M48" evidence="13">
    <location>
        <begin position="129"/>
        <end position="217"/>
    </location>
</feature>
<dbReference type="PANTHER" id="PTHR43221:SF2">
    <property type="entry name" value="PROTEASE HTPX HOMOLOG"/>
    <property type="match status" value="1"/>
</dbReference>
<keyword evidence="1" id="KW-1003">Cell membrane</keyword>
<comment type="cofactor">
    <cofactor evidence="10">
        <name>Zn(2+)</name>
        <dbReference type="ChEBI" id="CHEBI:29105"/>
    </cofactor>
    <text evidence="10">Binds 1 zinc ion per subunit.</text>
</comment>
<feature type="transmembrane region" description="Helical" evidence="12">
    <location>
        <begin position="29"/>
        <end position="49"/>
    </location>
</feature>
<evidence type="ECO:0000256" key="2">
    <source>
        <dbReference type="ARBA" id="ARBA00022670"/>
    </source>
</evidence>
<evidence type="ECO:0000256" key="9">
    <source>
        <dbReference type="ARBA" id="ARBA00023136"/>
    </source>
</evidence>
<dbReference type="InterPro" id="IPR001915">
    <property type="entry name" value="Peptidase_M48"/>
</dbReference>
<evidence type="ECO:0000313" key="15">
    <source>
        <dbReference type="Proteomes" id="UP000078368"/>
    </source>
</evidence>
<evidence type="ECO:0000256" key="11">
    <source>
        <dbReference type="SAM" id="MobiDB-lite"/>
    </source>
</evidence>
<organism evidence="14 15">
    <name type="scientific">Peptidiphaga gingivicola</name>
    <dbReference type="NCBI Taxonomy" id="2741497"/>
    <lineage>
        <taxon>Bacteria</taxon>
        <taxon>Bacillati</taxon>
        <taxon>Actinomycetota</taxon>
        <taxon>Actinomycetes</taxon>
        <taxon>Actinomycetales</taxon>
        <taxon>Actinomycetaceae</taxon>
        <taxon>Peptidiphaga</taxon>
    </lineage>
</organism>
<evidence type="ECO:0000256" key="6">
    <source>
        <dbReference type="ARBA" id="ARBA00022833"/>
    </source>
</evidence>
<dbReference type="OrthoDB" id="9810445at2"/>
<name>A0A179B421_9ACTO</name>
<dbReference type="CDD" id="cd07325">
    <property type="entry name" value="M48_Ste24p_like"/>
    <property type="match status" value="1"/>
</dbReference>
<dbReference type="GO" id="GO:0046872">
    <property type="term" value="F:metal ion binding"/>
    <property type="evidence" value="ECO:0007669"/>
    <property type="project" value="UniProtKB-KW"/>
</dbReference>
<evidence type="ECO:0000256" key="12">
    <source>
        <dbReference type="SAM" id="Phobius"/>
    </source>
</evidence>
<evidence type="ECO:0000256" key="1">
    <source>
        <dbReference type="ARBA" id="ARBA00022475"/>
    </source>
</evidence>
<dbReference type="Gene3D" id="3.30.2010.10">
    <property type="entry name" value="Metalloproteases ('zincins'), catalytic domain"/>
    <property type="match status" value="1"/>
</dbReference>
<keyword evidence="9 12" id="KW-0472">Membrane</keyword>
<keyword evidence="5 10" id="KW-0378">Hydrolase</keyword>
<comment type="caution">
    <text evidence="14">The sequence shown here is derived from an EMBL/GenBank/DDBJ whole genome shotgun (WGS) entry which is preliminary data.</text>
</comment>
<evidence type="ECO:0000256" key="5">
    <source>
        <dbReference type="ARBA" id="ARBA00022801"/>
    </source>
</evidence>
<protein>
    <submittedName>
        <fullName evidence="14">Peptidase M48</fullName>
    </submittedName>
</protein>
<feature type="transmembrane region" description="Helical" evidence="12">
    <location>
        <begin position="86"/>
        <end position="110"/>
    </location>
</feature>
<dbReference type="PANTHER" id="PTHR43221">
    <property type="entry name" value="PROTEASE HTPX"/>
    <property type="match status" value="1"/>
</dbReference>
<keyword evidence="15" id="KW-1185">Reference proteome</keyword>
<dbReference type="Pfam" id="PF01435">
    <property type="entry name" value="Peptidase_M48"/>
    <property type="match status" value="1"/>
</dbReference>
<sequence>MNTSQPSIWNGPTVYGLFGRPALRHPWELRLLAAAALATLGAIAFYWWLLTAPDAVCEGGFEVLLSQGYFRFLPKGCGRFRTSADIFGVVLFVMICVAVGIWGVRAFVYANLRSRGVRMSPTQFPEGYRMVVEAAERTGLRKVPDAYVLLGNGRINAYASGHGHRRFVAVYSDLFEIGGAARDPEALRFVINHEVGHLAAGHVSYFRLLAMSVGSLVPFLGTALSRAQEYTADNYGYEGAPAGAPGMIGVLSAGKYLGAQVNFNDMADRAATERGFWLHLVAWFTTHPILTWRAHALRDRSRPGRLMVKPPLRSALCHSPLPAGSDRRDGWPPPAWAAERLRTVKPLTDEEQFGRYPGRTYTTPPNALRLSDPAGVPAAWNPSDGDPAERA</sequence>
<evidence type="ECO:0000313" key="14">
    <source>
        <dbReference type="EMBL" id="OAP86438.1"/>
    </source>
</evidence>
<evidence type="ECO:0000259" key="13">
    <source>
        <dbReference type="Pfam" id="PF01435"/>
    </source>
</evidence>
<dbReference type="Proteomes" id="UP000078368">
    <property type="component" value="Unassembled WGS sequence"/>
</dbReference>
<evidence type="ECO:0000256" key="10">
    <source>
        <dbReference type="RuleBase" id="RU003983"/>
    </source>
</evidence>
<keyword evidence="3 12" id="KW-0812">Transmembrane</keyword>
<keyword evidence="4" id="KW-0479">Metal-binding</keyword>
<keyword evidence="6 10" id="KW-0862">Zinc</keyword>
<dbReference type="STRING" id="1823756.A4H34_04645"/>
<dbReference type="EMBL" id="LVZK01000001">
    <property type="protein sequence ID" value="OAP86438.1"/>
    <property type="molecule type" value="Genomic_DNA"/>
</dbReference>
<keyword evidence="7 12" id="KW-1133">Transmembrane helix</keyword>
<proteinExistence type="inferred from homology"/>
<dbReference type="InterPro" id="IPR050083">
    <property type="entry name" value="HtpX_protease"/>
</dbReference>
<evidence type="ECO:0000256" key="7">
    <source>
        <dbReference type="ARBA" id="ARBA00022989"/>
    </source>
</evidence>
<evidence type="ECO:0000256" key="3">
    <source>
        <dbReference type="ARBA" id="ARBA00022692"/>
    </source>
</evidence>
<evidence type="ECO:0000256" key="8">
    <source>
        <dbReference type="ARBA" id="ARBA00023049"/>
    </source>
</evidence>
<comment type="similarity">
    <text evidence="10">Belongs to the peptidase M48 family.</text>
</comment>
<dbReference type="AlphaFoldDB" id="A0A179B421"/>
<dbReference type="RefSeq" id="WP_064231247.1">
    <property type="nucleotide sequence ID" value="NZ_LVZK01000001.1"/>
</dbReference>